<sequence>MFSGRQGTYMSNLSRVNFIAQQRLDLSHLLSAEAFNAFDFRALITFFTGSNDAYVVRGFEIINKSQLSFQISTADSLVFNPQDQNGSFYFGLSSSEPISLTLAAEKTFYVEAVFANQTQNPVNTAFWNPLALNQDDAAGNEFSASTNSQNVLVLTVPAPNLTGFTPGAIPLFKITTGFTQIESIVDCRPMLFRLGTGGSVPNAGAKFPWALQRREAVNTGAGVSQAEDSPFLSKDGSGVLNDKGLSTLKEWMDAVMTRIAELTGSPLWYGADLSGNYVDGLNLNSVFFDSPGGHSINPSSSATLRWTKGLTLRSEGLEPVEWQGNYNSLKWRLGGAFTQDLSGHIASRSLSSSPRFTSPVPADGGNLYLRLKRDIPITIQDNPVNWKPNSVPTCFRGQEDKVITGLTGDFKGLAIGDYVRKASEGYSRYYEVVEYSTDTSTQSVKDPQSIADDTTTAILLSRTIEGSQSTEPVRMFQSNYDSSYIVADTDPVAVESGKFLYQDIDCYWLGRRVGDNFILRGYGSLEPGQEIKVLGSGEFGYGYGESGPADTFLEHAFGACFTGSNYFNKASSGTLLTLRRRKRNNEVTTPSDLSNEGGLLVYTIQSPGSLVFQVGDSLWAKMSDQVGGTLLPGSVTNNDDDIYNTEQNRNVYEVRSAANTPLRNFDNKDVVQIARCVSEGVLEFYDGSFLNSWGAYLNNLFEVKGDSKFDADVYLDIKTPRSVLWVDQSKRIQEDNTNFYYDVSEKYLQVFNHRLGPDYLDVELPSDQRWLENLGQNTVTIGSDASTIKVLGNLVVIGKTLAEITPVIVTEDSNITLGAGNLENGGGGSGISVADSSLYVNQAAVLSGYQYVDLTYGVPHQYSAGSIITVNSTASIGTIQSGDMNSPYQVVTGSSTSSAAGTAQVISTTKLRIHTGTTSTKTETVTLSAEEQIRTFTTPSFLQMTSANGSSTGMTSWGFRVKSVDQTVTLSPALGYDVVPTAKSSDFSNMRVPFACNDNSGPNGSDTTLDFSGNFIWDNEFSTLTVTGTEWVQGVLRPWNTIAQSNLSESLTENSTVEIRDAIVASGSSLESQYALRISDLNAGLKNYALYSEVSYGTDKWNLYVAGTANNYIEHNLSIGQTDQSQITSRLTIGDSDSVQAKDGALFGSDANLYRLEPGILRTDVAIETGRYHRFVNQYDSTPPTPPPGKVSVYAADGLIWQIDSNGVVAPLTTPMGNVYDEVLLVRDTGSAGNNEIDIDNITPPCSIALPPDSRSLPDANQTRTYIVGAGELEVFLNGALLENGIDYQEVGTPGRPSYTISWLNTTSITVGDRIKFRLGTNGGMFMVGGGGGGFYDLQGGYSGGNRIETQPGVPLLLEPSLNGDTVIEARGGITVWNSAYVESTTFKKSTIRPFASTKKGLWVNNQGDLFYEQDASYNLSAVARMSGKATTVYISLANYGLTQISAHSAVGIDRTGSVALVDVSDETNAAATLGLAMETILPGAFGRVVTAGKIENVTTNARLGDVLYIDKTGALTTTKPSIGVNDFDVGDFVIRVGVVTANIDFPTNKDISVSVQIIGQL</sequence>
<gene>
    <name evidence="1" type="ORF">UFOVP244_168</name>
</gene>
<protein>
    <submittedName>
        <fullName evidence="1">Uncharacterized protein</fullName>
    </submittedName>
</protein>
<name>A0A6J7WXL0_9CAUD</name>
<reference evidence="1" key="1">
    <citation type="submission" date="2020-05" db="EMBL/GenBank/DDBJ databases">
        <authorList>
            <person name="Chiriac C."/>
            <person name="Salcher M."/>
            <person name="Ghai R."/>
            <person name="Kavagutti S V."/>
        </authorList>
    </citation>
    <scope>NUCLEOTIDE SEQUENCE</scope>
</reference>
<evidence type="ECO:0000313" key="1">
    <source>
        <dbReference type="EMBL" id="CAB5221452.1"/>
    </source>
</evidence>
<accession>A0A6J7WXL0</accession>
<proteinExistence type="predicted"/>
<dbReference type="EMBL" id="LR798292">
    <property type="protein sequence ID" value="CAB5221452.1"/>
    <property type="molecule type" value="Genomic_DNA"/>
</dbReference>
<organism evidence="1">
    <name type="scientific">uncultured Caudovirales phage</name>
    <dbReference type="NCBI Taxonomy" id="2100421"/>
    <lineage>
        <taxon>Viruses</taxon>
        <taxon>Duplodnaviria</taxon>
        <taxon>Heunggongvirae</taxon>
        <taxon>Uroviricota</taxon>
        <taxon>Caudoviricetes</taxon>
        <taxon>Peduoviridae</taxon>
        <taxon>Maltschvirus</taxon>
        <taxon>Maltschvirus maltsch</taxon>
    </lineage>
</organism>